<organism evidence="2 3">
    <name type="scientific">Algoriphagus ornithinivorans</name>
    <dbReference type="NCBI Taxonomy" id="226506"/>
    <lineage>
        <taxon>Bacteria</taxon>
        <taxon>Pseudomonadati</taxon>
        <taxon>Bacteroidota</taxon>
        <taxon>Cytophagia</taxon>
        <taxon>Cytophagales</taxon>
        <taxon>Cyclobacteriaceae</taxon>
        <taxon>Algoriphagus</taxon>
    </lineage>
</organism>
<dbReference type="Proteomes" id="UP000199564">
    <property type="component" value="Unassembled WGS sequence"/>
</dbReference>
<keyword evidence="1" id="KW-1133">Transmembrane helix</keyword>
<feature type="transmembrane region" description="Helical" evidence="1">
    <location>
        <begin position="111"/>
        <end position="133"/>
    </location>
</feature>
<keyword evidence="3" id="KW-1185">Reference proteome</keyword>
<feature type="transmembrane region" description="Helical" evidence="1">
    <location>
        <begin position="71"/>
        <end position="90"/>
    </location>
</feature>
<feature type="transmembrane region" description="Helical" evidence="1">
    <location>
        <begin position="36"/>
        <end position="65"/>
    </location>
</feature>
<protein>
    <recommendedName>
        <fullName evidence="4">Rod shape-determining protein MreD</fullName>
    </recommendedName>
</protein>
<dbReference type="AlphaFoldDB" id="A0A1I5EPU4"/>
<sequence length="173" mass="19597">MNIRTFISFFLMGLILVAVQIFLLKNLALFGVALCFLYLLIILSLPVSIGHIPLILLSFGIGLFIDMFYDTMGIHAASATFIGFIRPYWLKVISPTGGYDDSNEPTLKEMGMGWYFTYAIPMIFFFSLIFFSIDQWGTGGFFGVLNKSFFSSTLTFLLAILVQLLFFKKRRGI</sequence>
<evidence type="ECO:0000313" key="2">
    <source>
        <dbReference type="EMBL" id="SFO13535.1"/>
    </source>
</evidence>
<proteinExistence type="predicted"/>
<feature type="transmembrane region" description="Helical" evidence="1">
    <location>
        <begin position="6"/>
        <end position="24"/>
    </location>
</feature>
<evidence type="ECO:0000256" key="1">
    <source>
        <dbReference type="SAM" id="Phobius"/>
    </source>
</evidence>
<feature type="transmembrane region" description="Helical" evidence="1">
    <location>
        <begin position="148"/>
        <end position="167"/>
    </location>
</feature>
<evidence type="ECO:0008006" key="4">
    <source>
        <dbReference type="Google" id="ProtNLM"/>
    </source>
</evidence>
<evidence type="ECO:0000313" key="3">
    <source>
        <dbReference type="Proteomes" id="UP000199564"/>
    </source>
</evidence>
<reference evidence="3" key="1">
    <citation type="submission" date="2016-10" db="EMBL/GenBank/DDBJ databases">
        <authorList>
            <person name="Varghese N."/>
            <person name="Submissions S."/>
        </authorList>
    </citation>
    <scope>NUCLEOTIDE SEQUENCE [LARGE SCALE GENOMIC DNA]</scope>
    <source>
        <strain evidence="3">DSM 15282</strain>
    </source>
</reference>
<keyword evidence="1" id="KW-0812">Transmembrane</keyword>
<dbReference type="STRING" id="226506.SAMN04488519_10410"/>
<keyword evidence="1" id="KW-0472">Membrane</keyword>
<dbReference type="EMBL" id="FOVW01000004">
    <property type="protein sequence ID" value="SFO13535.1"/>
    <property type="molecule type" value="Genomic_DNA"/>
</dbReference>
<name>A0A1I5EPU4_9BACT</name>
<accession>A0A1I5EPU4</accession>
<dbReference type="RefSeq" id="WP_091652072.1">
    <property type="nucleotide sequence ID" value="NZ_FOVW01000004.1"/>
</dbReference>
<gene>
    <name evidence="2" type="ORF">SAMN04488519_10410</name>
</gene>